<evidence type="ECO:0000313" key="2">
    <source>
        <dbReference type="EMBL" id="UYP46781.1"/>
    </source>
</evidence>
<dbReference type="Pfam" id="PF00583">
    <property type="entry name" value="Acetyltransf_1"/>
    <property type="match status" value="1"/>
</dbReference>
<proteinExistence type="predicted"/>
<dbReference type="Gene3D" id="3.40.630.30">
    <property type="match status" value="1"/>
</dbReference>
<dbReference type="SUPFAM" id="SSF55729">
    <property type="entry name" value="Acyl-CoA N-acyltransferases (Nat)"/>
    <property type="match status" value="1"/>
</dbReference>
<keyword evidence="3" id="KW-1185">Reference proteome</keyword>
<evidence type="ECO:0000313" key="3">
    <source>
        <dbReference type="Proteomes" id="UP001208689"/>
    </source>
</evidence>
<evidence type="ECO:0000259" key="1">
    <source>
        <dbReference type="PROSITE" id="PS51186"/>
    </source>
</evidence>
<dbReference type="CDD" id="cd04301">
    <property type="entry name" value="NAT_SF"/>
    <property type="match status" value="1"/>
</dbReference>
<organism evidence="2 3">
    <name type="scientific">Candidatus Lokiarchaeum ossiferum</name>
    <dbReference type="NCBI Taxonomy" id="2951803"/>
    <lineage>
        <taxon>Archaea</taxon>
        <taxon>Promethearchaeati</taxon>
        <taxon>Promethearchaeota</taxon>
        <taxon>Promethearchaeia</taxon>
        <taxon>Promethearchaeales</taxon>
        <taxon>Promethearchaeaceae</taxon>
        <taxon>Candidatus Lokiarchaeum</taxon>
    </lineage>
</organism>
<gene>
    <name evidence="2" type="ORF">NEF87_003066</name>
</gene>
<dbReference type="PROSITE" id="PS51186">
    <property type="entry name" value="GNAT"/>
    <property type="match status" value="1"/>
</dbReference>
<dbReference type="Proteomes" id="UP001208689">
    <property type="component" value="Chromosome"/>
</dbReference>
<dbReference type="InterPro" id="IPR016181">
    <property type="entry name" value="Acyl_CoA_acyltransferase"/>
</dbReference>
<reference evidence="2" key="1">
    <citation type="submission" date="2022-09" db="EMBL/GenBank/DDBJ databases">
        <title>Actin cytoskeleton and complex cell architecture in an #Asgard archaeon.</title>
        <authorList>
            <person name="Ponce Toledo R.I."/>
            <person name="Schleper C."/>
            <person name="Rodrigues Oliveira T."/>
            <person name="Wollweber F."/>
            <person name="Xu J."/>
            <person name="Rittmann S."/>
            <person name="Klingl A."/>
            <person name="Pilhofer M."/>
        </authorList>
    </citation>
    <scope>NUCLEOTIDE SEQUENCE</scope>
    <source>
        <strain evidence="2">B-35</strain>
    </source>
</reference>
<accession>A0ABY6HTE2</accession>
<protein>
    <recommendedName>
        <fullName evidence="1">N-acetyltransferase domain-containing protein</fullName>
    </recommendedName>
</protein>
<dbReference type="EMBL" id="CP104013">
    <property type="protein sequence ID" value="UYP46781.1"/>
    <property type="molecule type" value="Genomic_DNA"/>
</dbReference>
<dbReference type="InterPro" id="IPR000182">
    <property type="entry name" value="GNAT_dom"/>
</dbReference>
<feature type="domain" description="N-acetyltransferase" evidence="1">
    <location>
        <begin position="9"/>
        <end position="160"/>
    </location>
</feature>
<name>A0ABY6HTE2_9ARCH</name>
<sequence length="160" mass="18533">MAKKSPDNLMFKEITKKNLWAVLKLNVAEEQKKNVAPNSVSIAEAHFSDYAWMRAIYVGETPVGFVMLADPVSGEEGEDEKYNGRYFLWRYMIAKEHQGKGYGKKGLDLLCNYVRSRPNAEYLYSSYEPGEHGPKMFYLKYGFEETGEKIDHEIEIRMKL</sequence>